<dbReference type="EMBL" id="CM037623">
    <property type="protein sequence ID" value="KAH7988706.1"/>
    <property type="molecule type" value="Genomic_DNA"/>
</dbReference>
<organism evidence="1 2">
    <name type="scientific">Sphaerodactylus townsendi</name>
    <dbReference type="NCBI Taxonomy" id="933632"/>
    <lineage>
        <taxon>Eukaryota</taxon>
        <taxon>Metazoa</taxon>
        <taxon>Chordata</taxon>
        <taxon>Craniata</taxon>
        <taxon>Vertebrata</taxon>
        <taxon>Euteleostomi</taxon>
        <taxon>Lepidosauria</taxon>
        <taxon>Squamata</taxon>
        <taxon>Bifurcata</taxon>
        <taxon>Gekkota</taxon>
        <taxon>Sphaerodactylidae</taxon>
        <taxon>Sphaerodactylus</taxon>
    </lineage>
</organism>
<gene>
    <name evidence="1" type="ORF">K3G42_020781</name>
</gene>
<name>A0ACB8E879_9SAUR</name>
<protein>
    <submittedName>
        <fullName evidence="1">Uncharacterized protein</fullName>
    </submittedName>
</protein>
<evidence type="ECO:0000313" key="2">
    <source>
        <dbReference type="Proteomes" id="UP000827872"/>
    </source>
</evidence>
<proteinExistence type="predicted"/>
<dbReference type="Proteomes" id="UP000827872">
    <property type="component" value="Linkage Group LG10"/>
</dbReference>
<keyword evidence="2" id="KW-1185">Reference proteome</keyword>
<evidence type="ECO:0000313" key="1">
    <source>
        <dbReference type="EMBL" id="KAH7988706.1"/>
    </source>
</evidence>
<comment type="caution">
    <text evidence="1">The sequence shown here is derived from an EMBL/GenBank/DDBJ whole genome shotgun (WGS) entry which is preliminary data.</text>
</comment>
<reference evidence="1" key="1">
    <citation type="submission" date="2021-08" db="EMBL/GenBank/DDBJ databases">
        <title>The first chromosome-level gecko genome reveals the dynamic sex chromosomes of Neotropical dwarf geckos (Sphaerodactylidae: Sphaerodactylus).</title>
        <authorList>
            <person name="Pinto B.J."/>
            <person name="Keating S.E."/>
            <person name="Gamble T."/>
        </authorList>
    </citation>
    <scope>NUCLEOTIDE SEQUENCE</scope>
    <source>
        <strain evidence="1">TG3544</strain>
    </source>
</reference>
<sequence>MTIGPTSNITEDVRRNETHRESISQNTTQRSGFVDTDQAPDTPSYTSIILPVIIALIVITLSVCILVGLYRICWKTTPERQENETEQ</sequence>
<accession>A0ACB8E879</accession>